<dbReference type="PANTHER" id="PTHR36174">
    <property type="entry name" value="LIPID II:GLYCINE GLYCYLTRANSFERASE"/>
    <property type="match status" value="1"/>
</dbReference>
<dbReference type="GO" id="GO:0008360">
    <property type="term" value="P:regulation of cell shape"/>
    <property type="evidence" value="ECO:0007669"/>
    <property type="project" value="UniProtKB-KW"/>
</dbReference>
<evidence type="ECO:0000256" key="3">
    <source>
        <dbReference type="ARBA" id="ARBA00022960"/>
    </source>
</evidence>
<dbReference type="Pfam" id="PF02388">
    <property type="entry name" value="FemAB"/>
    <property type="match status" value="2"/>
</dbReference>
<evidence type="ECO:0000256" key="4">
    <source>
        <dbReference type="ARBA" id="ARBA00022984"/>
    </source>
</evidence>
<dbReference type="GO" id="GO:0071555">
    <property type="term" value="P:cell wall organization"/>
    <property type="evidence" value="ECO:0007669"/>
    <property type="project" value="UniProtKB-KW"/>
</dbReference>
<dbReference type="InterPro" id="IPR016181">
    <property type="entry name" value="Acyl_CoA_acyltransferase"/>
</dbReference>
<keyword evidence="4" id="KW-0573">Peptidoglycan synthesis</keyword>
<keyword evidence="8" id="KW-1185">Reference proteome</keyword>
<dbReference type="PANTHER" id="PTHR36174:SF1">
    <property type="entry name" value="LIPID II:GLYCINE GLYCYLTRANSFERASE"/>
    <property type="match status" value="1"/>
</dbReference>
<sequence>MTTSPRSAFSPLQSDTWEAVCRGRGKSTFSGVGTGWHALAILEHRRFGRYLYLPYGPVAQDAEALEQALRWARGVAHNQRAMFLRVEPPTAGPWYRSTLKVEVSRQAALLHHWGFVSAPADLQPRRTRCIDLRASDQEILGNMTGTNRTVYRSTAERGLEIRTSHDPKDMVHLTELIDRTAARQGFTPHAHTELAALAQATLPQGDSTLFLAEHKNNVVSAVLAVDGGDMRIFAHGASDRDFSKLRAHQSLIVTAILDAKERGLLVADLYGIAPSDDPEHPWAGFSKFKASFGGYVVEHSGAWDFPVWPMAYHAMTGARRVIAAMRPSMR</sequence>
<comment type="caution">
    <text evidence="7">The sequence shown here is derived from an EMBL/GenBank/DDBJ whole genome shotgun (WGS) entry which is preliminary data.</text>
</comment>
<keyword evidence="2 7" id="KW-0808">Transferase</keyword>
<reference evidence="7 8" key="1">
    <citation type="submission" date="2020-02" db="EMBL/GenBank/DDBJ databases">
        <authorList>
            <person name="Sun Q."/>
        </authorList>
    </citation>
    <scope>NUCLEOTIDE SEQUENCE [LARGE SCALE GENOMIC DNA]</scope>
    <source>
        <strain evidence="7 8">YIM 13062</strain>
    </source>
</reference>
<keyword evidence="3" id="KW-0133">Cell shape</keyword>
<evidence type="ECO:0000256" key="2">
    <source>
        <dbReference type="ARBA" id="ARBA00022679"/>
    </source>
</evidence>
<organism evidence="7 8">
    <name type="scientific">Kocuria subflava</name>
    <dbReference type="NCBI Taxonomy" id="1736139"/>
    <lineage>
        <taxon>Bacteria</taxon>
        <taxon>Bacillati</taxon>
        <taxon>Actinomycetota</taxon>
        <taxon>Actinomycetes</taxon>
        <taxon>Micrococcales</taxon>
        <taxon>Micrococcaceae</taxon>
        <taxon>Kocuria</taxon>
    </lineage>
</organism>
<gene>
    <name evidence="7" type="ORF">GTW58_00625</name>
</gene>
<comment type="similarity">
    <text evidence="1">Belongs to the FemABX family.</text>
</comment>
<protein>
    <submittedName>
        <fullName evidence="7">Peptidoglycan bridge formation glycyltransferase FemA/FemB family protein</fullName>
    </submittedName>
</protein>
<dbReference type="GO" id="GO:0016755">
    <property type="term" value="F:aminoacyltransferase activity"/>
    <property type="evidence" value="ECO:0007669"/>
    <property type="project" value="InterPro"/>
</dbReference>
<dbReference type="SUPFAM" id="SSF55729">
    <property type="entry name" value="Acyl-CoA N-acyltransferases (Nat)"/>
    <property type="match status" value="2"/>
</dbReference>
<keyword evidence="6" id="KW-0961">Cell wall biogenesis/degradation</keyword>
<evidence type="ECO:0000313" key="7">
    <source>
        <dbReference type="EMBL" id="NKE08474.1"/>
    </source>
</evidence>
<proteinExistence type="inferred from homology"/>
<dbReference type="Gene3D" id="3.40.630.30">
    <property type="match status" value="1"/>
</dbReference>
<evidence type="ECO:0000256" key="1">
    <source>
        <dbReference type="ARBA" id="ARBA00009943"/>
    </source>
</evidence>
<evidence type="ECO:0000256" key="5">
    <source>
        <dbReference type="ARBA" id="ARBA00023315"/>
    </source>
</evidence>
<keyword evidence="5" id="KW-0012">Acyltransferase</keyword>
<dbReference type="InterPro" id="IPR050644">
    <property type="entry name" value="PG_Glycine_Bridge_Synth"/>
</dbReference>
<accession>A0A846TRK5</accession>
<dbReference type="AlphaFoldDB" id="A0A846TRK5"/>
<dbReference type="EMBL" id="JAAVUN010000001">
    <property type="protein sequence ID" value="NKE08474.1"/>
    <property type="molecule type" value="Genomic_DNA"/>
</dbReference>
<dbReference type="PROSITE" id="PS51191">
    <property type="entry name" value="FEMABX"/>
    <property type="match status" value="1"/>
</dbReference>
<evidence type="ECO:0000313" key="8">
    <source>
        <dbReference type="Proteomes" id="UP000521379"/>
    </source>
</evidence>
<dbReference type="InterPro" id="IPR003447">
    <property type="entry name" value="FEMABX"/>
</dbReference>
<dbReference type="Proteomes" id="UP000521379">
    <property type="component" value="Unassembled WGS sequence"/>
</dbReference>
<dbReference type="GO" id="GO:0009252">
    <property type="term" value="P:peptidoglycan biosynthetic process"/>
    <property type="evidence" value="ECO:0007669"/>
    <property type="project" value="UniProtKB-KW"/>
</dbReference>
<name>A0A846TRK5_9MICC</name>
<evidence type="ECO:0000256" key="6">
    <source>
        <dbReference type="ARBA" id="ARBA00023316"/>
    </source>
</evidence>